<keyword evidence="4" id="KW-0597">Phosphoprotein</keyword>
<keyword evidence="7" id="KW-0378">Hydrolase</keyword>
<dbReference type="GO" id="GO:0016298">
    <property type="term" value="F:lipase activity"/>
    <property type="evidence" value="ECO:0007669"/>
    <property type="project" value="TreeGrafter"/>
</dbReference>
<sequence length="745" mass="84799">MRPFLKSVPGTVIAAKKDPLADVFFFCTPGTPLEVSKRRFMGPLVDLQFALWTLQLGIAIYGTWVVADVRLRLPGDACWFIYNRKTAVHFLVYFMWVHLVYNWARIFIIYNIFPTFDSVRSWRRRLACVAIIMRSHEALASLEERLGTRRLHEISELYAAIIRGVDLTPTDQMDALILLNGLQQIRRLTHVVDKLKAALGIPAEERLPPDLKPIPELARHLNQQHRNDSTRQPDSPEAAFEYAESMEQGRAANADTRLQSSLDTAHCLTPTGHHETVPREELRDASNFVRFAMAAYSTQAYTWQVGSYWKGMLQLLFGRRWRASRANLLNRDHIRTVGQRVQYEAILRLAQIDDTDLLDEPLGTLPYIIALDRVSRSVVVAVRGTWSLADFVTDIVAVPHEADWWLPPSLQQKQQQGRMEGVYAHSGVLSAAATIWKDMEEHGILSVLLSGNRSLDQPSGQDMQQLGEGGHARGKYAAEIARMGLKGEGWRLVVTGHSLGAGVAALLSLKMLDQYPRLKCWAYSPPGGLVSPNLSPILAGFCCGVAVAKDSMPRLTLKNLDRLLDKMIVALARSNMHTLRREFILSFNAHPGIEIVQFSRILLGALSKKRRRKRLRKLFRPPDEVPAEALRFLFRRHSAEVDPRNFREMLPPGRMLFVRRLKRLRKMRRHREKWQIDWDAVHVAPEEIVREMLSDHRLHTLNEAIKMAEGVDPDEYTRAIQAAKLPDQQDQGDSPPPDTNRERMG</sequence>
<dbReference type="InterPro" id="IPR052214">
    <property type="entry name" value="DAG_Lipase-Related"/>
</dbReference>
<feature type="transmembrane region" description="Helical" evidence="16">
    <location>
        <begin position="87"/>
        <end position="113"/>
    </location>
</feature>
<feature type="region of interest" description="Disordered" evidence="15">
    <location>
        <begin position="717"/>
        <end position="745"/>
    </location>
</feature>
<keyword evidence="8" id="KW-0106">Calcium</keyword>
<evidence type="ECO:0000256" key="13">
    <source>
        <dbReference type="ARBA" id="ARBA00024531"/>
    </source>
</evidence>
<evidence type="ECO:0000256" key="4">
    <source>
        <dbReference type="ARBA" id="ARBA00022553"/>
    </source>
</evidence>
<organism evidence="18 19">
    <name type="scientific">Coccomyxa subellipsoidea (strain C-169)</name>
    <name type="common">Green microalga</name>
    <dbReference type="NCBI Taxonomy" id="574566"/>
    <lineage>
        <taxon>Eukaryota</taxon>
        <taxon>Viridiplantae</taxon>
        <taxon>Chlorophyta</taxon>
        <taxon>core chlorophytes</taxon>
        <taxon>Trebouxiophyceae</taxon>
        <taxon>Trebouxiophyceae incertae sedis</taxon>
        <taxon>Coccomyxaceae</taxon>
        <taxon>Coccomyxa</taxon>
        <taxon>Coccomyxa subellipsoidea</taxon>
    </lineage>
</organism>
<evidence type="ECO:0000256" key="2">
    <source>
        <dbReference type="ARBA" id="ARBA00004651"/>
    </source>
</evidence>
<evidence type="ECO:0000313" key="18">
    <source>
        <dbReference type="EMBL" id="EIE27007.1"/>
    </source>
</evidence>
<evidence type="ECO:0000256" key="8">
    <source>
        <dbReference type="ARBA" id="ARBA00022837"/>
    </source>
</evidence>
<keyword evidence="6" id="KW-0479">Metal-binding</keyword>
<dbReference type="EC" id="3.1.1.116" evidence="14"/>
<name>I0Z8N8_COCSC</name>
<comment type="cofactor">
    <cofactor evidence="1">
        <name>Ca(2+)</name>
        <dbReference type="ChEBI" id="CHEBI:29108"/>
    </cofactor>
</comment>
<dbReference type="Proteomes" id="UP000007264">
    <property type="component" value="Unassembled WGS sequence"/>
</dbReference>
<evidence type="ECO:0000256" key="9">
    <source>
        <dbReference type="ARBA" id="ARBA00022963"/>
    </source>
</evidence>
<gene>
    <name evidence="18" type="ORF">COCSUDRAFT_39938</name>
</gene>
<evidence type="ECO:0000256" key="16">
    <source>
        <dbReference type="SAM" id="Phobius"/>
    </source>
</evidence>
<dbReference type="GeneID" id="17045016"/>
<dbReference type="KEGG" id="csl:COCSUDRAFT_39938"/>
<dbReference type="GO" id="GO:0046872">
    <property type="term" value="F:metal ion binding"/>
    <property type="evidence" value="ECO:0007669"/>
    <property type="project" value="UniProtKB-KW"/>
</dbReference>
<feature type="transmembrane region" description="Helical" evidence="16">
    <location>
        <begin position="47"/>
        <end position="67"/>
    </location>
</feature>
<accession>I0Z8N8</accession>
<dbReference type="GO" id="GO:0016042">
    <property type="term" value="P:lipid catabolic process"/>
    <property type="evidence" value="ECO:0007669"/>
    <property type="project" value="UniProtKB-KW"/>
</dbReference>
<comment type="subcellular location">
    <subcellularLocation>
        <location evidence="2">Cell membrane</location>
        <topology evidence="2">Multi-pass membrane protein</topology>
    </subcellularLocation>
</comment>
<keyword evidence="5 16" id="KW-0812">Transmembrane</keyword>
<dbReference type="SUPFAM" id="SSF53474">
    <property type="entry name" value="alpha/beta-Hydrolases"/>
    <property type="match status" value="1"/>
</dbReference>
<dbReference type="eggNOG" id="KOG2088">
    <property type="taxonomic scope" value="Eukaryota"/>
</dbReference>
<keyword evidence="12 16" id="KW-0472">Membrane</keyword>
<dbReference type="InterPro" id="IPR002921">
    <property type="entry name" value="Fungal_lipase-type"/>
</dbReference>
<proteinExistence type="predicted"/>
<evidence type="ECO:0000256" key="12">
    <source>
        <dbReference type="ARBA" id="ARBA00023136"/>
    </source>
</evidence>
<reference evidence="18 19" key="1">
    <citation type="journal article" date="2012" name="Genome Biol.">
        <title>The genome of the polar eukaryotic microalga coccomyxa subellipsoidea reveals traits of cold adaptation.</title>
        <authorList>
            <person name="Blanc G."/>
            <person name="Agarkova I."/>
            <person name="Grimwood J."/>
            <person name="Kuo A."/>
            <person name="Brueggeman A."/>
            <person name="Dunigan D."/>
            <person name="Gurnon J."/>
            <person name="Ladunga I."/>
            <person name="Lindquist E."/>
            <person name="Lucas S."/>
            <person name="Pangilinan J."/>
            <person name="Proschold T."/>
            <person name="Salamov A."/>
            <person name="Schmutz J."/>
            <person name="Weeks D."/>
            <person name="Yamada T."/>
            <person name="Claverie J.M."/>
            <person name="Grigoriev I."/>
            <person name="Van Etten J."/>
            <person name="Lomsadze A."/>
            <person name="Borodovsky M."/>
        </authorList>
    </citation>
    <scope>NUCLEOTIDE SEQUENCE [LARGE SCALE GENOMIC DNA]</scope>
    <source>
        <strain evidence="18 19">C-169</strain>
    </source>
</reference>
<feature type="domain" description="Fungal lipase-type" evidence="17">
    <location>
        <begin position="379"/>
        <end position="526"/>
    </location>
</feature>
<keyword evidence="19" id="KW-1185">Reference proteome</keyword>
<dbReference type="EMBL" id="AGSI01000002">
    <property type="protein sequence ID" value="EIE27007.1"/>
    <property type="molecule type" value="Genomic_DNA"/>
</dbReference>
<keyword evidence="9" id="KW-0442">Lipid degradation</keyword>
<evidence type="ECO:0000256" key="3">
    <source>
        <dbReference type="ARBA" id="ARBA00022475"/>
    </source>
</evidence>
<evidence type="ECO:0000259" key="17">
    <source>
        <dbReference type="Pfam" id="PF01764"/>
    </source>
</evidence>
<protein>
    <recommendedName>
        <fullName evidence="14">sn-1-specific diacylglycerol lipase</fullName>
        <ecNumber evidence="14">3.1.1.116</ecNumber>
    </recommendedName>
</protein>
<keyword evidence="10 16" id="KW-1133">Transmembrane helix</keyword>
<evidence type="ECO:0000256" key="5">
    <source>
        <dbReference type="ARBA" id="ARBA00022692"/>
    </source>
</evidence>
<dbReference type="Gene3D" id="3.40.50.1820">
    <property type="entry name" value="alpha/beta hydrolase"/>
    <property type="match status" value="1"/>
</dbReference>
<comment type="caution">
    <text evidence="18">The sequence shown here is derived from an EMBL/GenBank/DDBJ whole genome shotgun (WGS) entry which is preliminary data.</text>
</comment>
<dbReference type="OrthoDB" id="512192at2759"/>
<evidence type="ECO:0000256" key="1">
    <source>
        <dbReference type="ARBA" id="ARBA00001913"/>
    </source>
</evidence>
<evidence type="ECO:0000256" key="6">
    <source>
        <dbReference type="ARBA" id="ARBA00022723"/>
    </source>
</evidence>
<dbReference type="PANTHER" id="PTHR45792:SF8">
    <property type="entry name" value="DIACYLGLYCEROL LIPASE-ALPHA"/>
    <property type="match status" value="1"/>
</dbReference>
<comment type="catalytic activity">
    <reaction evidence="13">
        <text>a 1,2-diacyl-sn-glycerol + H2O = a 2-acylglycerol + a fatty acid + H(+)</text>
        <dbReference type="Rhea" id="RHEA:33275"/>
        <dbReference type="ChEBI" id="CHEBI:15377"/>
        <dbReference type="ChEBI" id="CHEBI:15378"/>
        <dbReference type="ChEBI" id="CHEBI:17389"/>
        <dbReference type="ChEBI" id="CHEBI:17815"/>
        <dbReference type="ChEBI" id="CHEBI:28868"/>
        <dbReference type="EC" id="3.1.1.116"/>
    </reaction>
    <physiologicalReaction direction="left-to-right" evidence="13">
        <dbReference type="Rhea" id="RHEA:33276"/>
    </physiologicalReaction>
</comment>
<evidence type="ECO:0000256" key="14">
    <source>
        <dbReference type="ARBA" id="ARBA00026104"/>
    </source>
</evidence>
<evidence type="ECO:0000256" key="7">
    <source>
        <dbReference type="ARBA" id="ARBA00022801"/>
    </source>
</evidence>
<dbReference type="Pfam" id="PF01764">
    <property type="entry name" value="Lipase_3"/>
    <property type="match status" value="1"/>
</dbReference>
<evidence type="ECO:0000313" key="19">
    <source>
        <dbReference type="Proteomes" id="UP000007264"/>
    </source>
</evidence>
<keyword evidence="3" id="KW-1003">Cell membrane</keyword>
<evidence type="ECO:0000256" key="10">
    <source>
        <dbReference type="ARBA" id="ARBA00022989"/>
    </source>
</evidence>
<keyword evidence="11" id="KW-0443">Lipid metabolism</keyword>
<dbReference type="RefSeq" id="XP_005651551.1">
    <property type="nucleotide sequence ID" value="XM_005651494.1"/>
</dbReference>
<evidence type="ECO:0000256" key="15">
    <source>
        <dbReference type="SAM" id="MobiDB-lite"/>
    </source>
</evidence>
<dbReference type="PANTHER" id="PTHR45792">
    <property type="entry name" value="DIACYLGLYCEROL LIPASE HOMOLOG-RELATED"/>
    <property type="match status" value="1"/>
</dbReference>
<dbReference type="AlphaFoldDB" id="I0Z8N8"/>
<dbReference type="InterPro" id="IPR029058">
    <property type="entry name" value="AB_hydrolase_fold"/>
</dbReference>
<evidence type="ECO:0000256" key="11">
    <source>
        <dbReference type="ARBA" id="ARBA00023098"/>
    </source>
</evidence>
<dbReference type="GO" id="GO:0005886">
    <property type="term" value="C:plasma membrane"/>
    <property type="evidence" value="ECO:0007669"/>
    <property type="project" value="UniProtKB-SubCell"/>
</dbReference>